<keyword evidence="2" id="KW-1185">Reference proteome</keyword>
<evidence type="ECO:0000313" key="1">
    <source>
        <dbReference type="EMBL" id="VDP86644.1"/>
    </source>
</evidence>
<sequence length="177" mass="19881">MISDNSTSLLFIGADLPRTGTTSMEEALEISHSQPCDHVTEIVTKKHCDVSKWQTQFDEAFNTTFDETMIHRGLGEMLDGYVALSGVSACAFDRELMIIYLNAKVILTVCDKNAWFSSGRRSVLPRSNDPHYQKLDKATKALHFVDEKNKIVVDSLKYAFQKNDLNIDIDEVLAAAF</sequence>
<evidence type="ECO:0000313" key="2">
    <source>
        <dbReference type="Proteomes" id="UP000269396"/>
    </source>
</evidence>
<dbReference type="SUPFAM" id="SSF52540">
    <property type="entry name" value="P-loop containing nucleoside triphosphate hydrolases"/>
    <property type="match status" value="1"/>
</dbReference>
<organism evidence="1 2">
    <name type="scientific">Schistosoma mattheei</name>
    <dbReference type="NCBI Taxonomy" id="31246"/>
    <lineage>
        <taxon>Eukaryota</taxon>
        <taxon>Metazoa</taxon>
        <taxon>Spiralia</taxon>
        <taxon>Lophotrochozoa</taxon>
        <taxon>Platyhelminthes</taxon>
        <taxon>Trematoda</taxon>
        <taxon>Digenea</taxon>
        <taxon>Strigeidida</taxon>
        <taxon>Schistosomatoidea</taxon>
        <taxon>Schistosomatidae</taxon>
        <taxon>Schistosoma</taxon>
    </lineage>
</organism>
<dbReference type="STRING" id="31246.A0A183Q6E1"/>
<dbReference type="InterPro" id="IPR040632">
    <property type="entry name" value="Sulfotransfer_4"/>
</dbReference>
<dbReference type="Pfam" id="PF17784">
    <property type="entry name" value="Sulfotransfer_4"/>
    <property type="match status" value="1"/>
</dbReference>
<accession>A0A183Q6E1</accession>
<gene>
    <name evidence="1" type="ORF">SMTD_LOCUS22177</name>
</gene>
<dbReference type="EMBL" id="UZAL01050199">
    <property type="protein sequence ID" value="VDP86644.1"/>
    <property type="molecule type" value="Genomic_DNA"/>
</dbReference>
<dbReference type="AlphaFoldDB" id="A0A183Q6E1"/>
<dbReference type="Gene3D" id="3.40.50.300">
    <property type="entry name" value="P-loop containing nucleotide triphosphate hydrolases"/>
    <property type="match status" value="1"/>
</dbReference>
<dbReference type="Proteomes" id="UP000269396">
    <property type="component" value="Unassembled WGS sequence"/>
</dbReference>
<dbReference type="PANTHER" id="PTHR36978:SF4">
    <property type="entry name" value="P-LOOP CONTAINING NUCLEOSIDE TRIPHOSPHATE HYDROLASE PROTEIN"/>
    <property type="match status" value="1"/>
</dbReference>
<name>A0A183Q6E1_9TREM</name>
<proteinExistence type="predicted"/>
<protein>
    <submittedName>
        <fullName evidence="1">Uncharacterized protein</fullName>
    </submittedName>
</protein>
<dbReference type="InterPro" id="IPR027417">
    <property type="entry name" value="P-loop_NTPase"/>
</dbReference>
<reference evidence="1 2" key="1">
    <citation type="submission" date="2018-11" db="EMBL/GenBank/DDBJ databases">
        <authorList>
            <consortium name="Pathogen Informatics"/>
        </authorList>
    </citation>
    <scope>NUCLEOTIDE SEQUENCE [LARGE SCALE GENOMIC DNA]</scope>
    <source>
        <strain>Denwood</strain>
        <strain evidence="2">Zambia</strain>
    </source>
</reference>
<dbReference type="PANTHER" id="PTHR36978">
    <property type="entry name" value="P-LOOP CONTAINING NUCLEOTIDE TRIPHOSPHATE HYDROLASE"/>
    <property type="match status" value="1"/>
</dbReference>